<dbReference type="EMBL" id="LQYT01000065">
    <property type="protein sequence ID" value="KYD16142.1"/>
    <property type="molecule type" value="Genomic_DNA"/>
</dbReference>
<reference evidence="2 3" key="1">
    <citation type="submission" date="2016-01" db="EMBL/GenBank/DDBJ databases">
        <title>Draft Genome Sequences of Seven Thermophilic Sporeformers Isolated from Foods.</title>
        <authorList>
            <person name="Berendsen E.M."/>
            <person name="Wells-Bennik M.H."/>
            <person name="Krawcyk A.O."/>
            <person name="De Jong A."/>
            <person name="Holsappel S."/>
            <person name="Eijlander R.T."/>
            <person name="Kuipers O.P."/>
        </authorList>
    </citation>
    <scope>NUCLEOTIDE SEQUENCE [LARGE SCALE GENOMIC DNA]</scope>
    <source>
        <strain evidence="2 3">B4135</strain>
    </source>
</reference>
<organism evidence="2 3">
    <name type="scientific">Caldibacillus debilis</name>
    <dbReference type="NCBI Taxonomy" id="301148"/>
    <lineage>
        <taxon>Bacteria</taxon>
        <taxon>Bacillati</taxon>
        <taxon>Bacillota</taxon>
        <taxon>Bacilli</taxon>
        <taxon>Bacillales</taxon>
        <taxon>Bacillaceae</taxon>
        <taxon>Caldibacillus</taxon>
    </lineage>
</organism>
<protein>
    <submittedName>
        <fullName evidence="2">Uncharacterized protein</fullName>
    </submittedName>
</protein>
<accession>A0A150LW17</accession>
<name>A0A150LW17_9BACI</name>
<dbReference type="STRING" id="301148.B4135_2651"/>
<dbReference type="AlphaFoldDB" id="A0A150LW17"/>
<dbReference type="Proteomes" id="UP000075683">
    <property type="component" value="Unassembled WGS sequence"/>
</dbReference>
<evidence type="ECO:0000256" key="1">
    <source>
        <dbReference type="SAM" id="MobiDB-lite"/>
    </source>
</evidence>
<evidence type="ECO:0000313" key="3">
    <source>
        <dbReference type="Proteomes" id="UP000075683"/>
    </source>
</evidence>
<gene>
    <name evidence="2" type="ORF">B4135_2651</name>
</gene>
<sequence>MSKKATCTVPGGGLPQAGIFQAGEFRVSFLFKKKRRREKARGEEDDGKGRMSWSGGKETCVMNMLSFAKPGTGGSSLGGQMVLIPASPASTTG</sequence>
<evidence type="ECO:0000313" key="2">
    <source>
        <dbReference type="EMBL" id="KYD16142.1"/>
    </source>
</evidence>
<comment type="caution">
    <text evidence="2">The sequence shown here is derived from an EMBL/GenBank/DDBJ whole genome shotgun (WGS) entry which is preliminary data.</text>
</comment>
<proteinExistence type="predicted"/>
<feature type="region of interest" description="Disordered" evidence="1">
    <location>
        <begin position="34"/>
        <end position="55"/>
    </location>
</feature>